<feature type="region of interest" description="Disordered" evidence="5">
    <location>
        <begin position="177"/>
        <end position="335"/>
    </location>
</feature>
<dbReference type="InterPro" id="IPR035979">
    <property type="entry name" value="RBD_domain_sf"/>
</dbReference>
<keyword evidence="3" id="KW-0866">Nonsense-mediated mRNA decay</keyword>
<dbReference type="AlphaFoldDB" id="A0A642VBE2"/>
<feature type="compositionally biased region" description="Basic residues" evidence="5">
    <location>
        <begin position="267"/>
        <end position="279"/>
    </location>
</feature>
<feature type="compositionally biased region" description="Basic residues" evidence="5">
    <location>
        <begin position="310"/>
        <end position="319"/>
    </location>
</feature>
<dbReference type="OrthoDB" id="18087at2759"/>
<evidence type="ECO:0000313" key="8">
    <source>
        <dbReference type="Proteomes" id="UP000761534"/>
    </source>
</evidence>
<protein>
    <recommendedName>
        <fullName evidence="6">UPF3 domain-containing protein</fullName>
    </recommendedName>
</protein>
<accession>A0A642VBE2</accession>
<feature type="compositionally biased region" description="Low complexity" evidence="5">
    <location>
        <begin position="251"/>
        <end position="266"/>
    </location>
</feature>
<proteinExistence type="inferred from homology"/>
<evidence type="ECO:0000256" key="4">
    <source>
        <dbReference type="ARBA" id="ARBA00023242"/>
    </source>
</evidence>
<evidence type="ECO:0000256" key="2">
    <source>
        <dbReference type="ARBA" id="ARBA00005991"/>
    </source>
</evidence>
<dbReference type="EMBL" id="SWFS01000090">
    <property type="protein sequence ID" value="KAA8916676.1"/>
    <property type="molecule type" value="Genomic_DNA"/>
</dbReference>
<dbReference type="PANTHER" id="PTHR13112:SF0">
    <property type="entry name" value="FI21285P1"/>
    <property type="match status" value="1"/>
</dbReference>
<dbReference type="VEuPathDB" id="FungiDB:TRICI_001174"/>
<dbReference type="GO" id="GO:0003729">
    <property type="term" value="F:mRNA binding"/>
    <property type="evidence" value="ECO:0007669"/>
    <property type="project" value="TreeGrafter"/>
</dbReference>
<dbReference type="GO" id="GO:0000184">
    <property type="term" value="P:nuclear-transcribed mRNA catabolic process, nonsense-mediated decay"/>
    <property type="evidence" value="ECO:0007669"/>
    <property type="project" value="UniProtKB-KW"/>
</dbReference>
<comment type="similarity">
    <text evidence="2">Belongs to the RENT3 family.</text>
</comment>
<reference evidence="7" key="1">
    <citation type="journal article" date="2019" name="G3 (Bethesda)">
        <title>Genome Assemblies of Two Rare Opportunistic Yeast Pathogens: Diutina rugosa (syn. Candida rugosa) and Trichomonascus ciferrii (syn. Candida ciferrii).</title>
        <authorList>
            <person name="Mixao V."/>
            <person name="Saus E."/>
            <person name="Hansen A.P."/>
            <person name="Lass-Florl C."/>
            <person name="Gabaldon T."/>
        </authorList>
    </citation>
    <scope>NUCLEOTIDE SEQUENCE</scope>
    <source>
        <strain evidence="7">CBS 4856</strain>
    </source>
</reference>
<feature type="compositionally biased region" description="Basic residues" evidence="5">
    <location>
        <begin position="235"/>
        <end position="245"/>
    </location>
</feature>
<gene>
    <name evidence="7" type="ORF">TRICI_001174</name>
</gene>
<evidence type="ECO:0000259" key="6">
    <source>
        <dbReference type="Pfam" id="PF03467"/>
    </source>
</evidence>
<comment type="subcellular location">
    <subcellularLocation>
        <location evidence="1">Nucleus</location>
    </subcellularLocation>
</comment>
<sequence length="335" mass="37799">MTDIATVLAAKRQPAATSVTPTSTSDEGQEQKTRKVGGRKLRNKLVVRHLPPQMTQEEFMEMAKNCINEGTCEYYYYVRGRIPSKPAKLPIPSRMYASFHTPEYLRAFFREFKQIIAPKLSYQSGNGVNAVTISPMIEYAPCQGKLRDPPLPNTNGTIESDEFYKAFIKKLSDPSVELPLLGPPPPKPAVAKPKQRTQKEGQKANRSRNKGKGKAINKTEEINNKPNEKENGSSKPKKKPKPKQRQHAETSENNNNSNNEEPSSSAKPKRIYNNKKKKPKADDANKQQPQQQQQPQQPQQPRDGDNSKQPQKRRPRARRPPQDNKPKPTPATFAS</sequence>
<keyword evidence="8" id="KW-1185">Reference proteome</keyword>
<evidence type="ECO:0000256" key="3">
    <source>
        <dbReference type="ARBA" id="ARBA00023161"/>
    </source>
</evidence>
<feature type="compositionally biased region" description="Basic residues" evidence="5">
    <location>
        <begin position="205"/>
        <end position="215"/>
    </location>
</feature>
<dbReference type="SUPFAM" id="SSF54928">
    <property type="entry name" value="RNA-binding domain, RBD"/>
    <property type="match status" value="1"/>
</dbReference>
<dbReference type="GO" id="GO:0045727">
    <property type="term" value="P:positive regulation of translation"/>
    <property type="evidence" value="ECO:0007669"/>
    <property type="project" value="TreeGrafter"/>
</dbReference>
<feature type="domain" description="UPF3" evidence="6">
    <location>
        <begin position="42"/>
        <end position="179"/>
    </location>
</feature>
<feature type="region of interest" description="Disordered" evidence="5">
    <location>
        <begin position="11"/>
        <end position="37"/>
    </location>
</feature>
<dbReference type="PANTHER" id="PTHR13112">
    <property type="entry name" value="UPF3 REGULATOR OF NONSENSE TRANSCRIPTS-LIKE PROTEIN"/>
    <property type="match status" value="1"/>
</dbReference>
<dbReference type="Pfam" id="PF03467">
    <property type="entry name" value="Smg4_UPF3"/>
    <property type="match status" value="1"/>
</dbReference>
<keyword evidence="4" id="KW-0539">Nucleus</keyword>
<dbReference type="Proteomes" id="UP000761534">
    <property type="component" value="Unassembled WGS sequence"/>
</dbReference>
<comment type="caution">
    <text evidence="7">The sequence shown here is derived from an EMBL/GenBank/DDBJ whole genome shotgun (WGS) entry which is preliminary data.</text>
</comment>
<feature type="compositionally biased region" description="Low complexity" evidence="5">
    <location>
        <begin position="286"/>
        <end position="301"/>
    </location>
</feature>
<dbReference type="GO" id="GO:0005737">
    <property type="term" value="C:cytoplasm"/>
    <property type="evidence" value="ECO:0007669"/>
    <property type="project" value="TreeGrafter"/>
</dbReference>
<dbReference type="InterPro" id="IPR039722">
    <property type="entry name" value="Upf3"/>
</dbReference>
<evidence type="ECO:0000313" key="7">
    <source>
        <dbReference type="EMBL" id="KAA8916676.1"/>
    </source>
</evidence>
<feature type="compositionally biased region" description="Low complexity" evidence="5">
    <location>
        <begin position="14"/>
        <end position="25"/>
    </location>
</feature>
<dbReference type="InterPro" id="IPR005120">
    <property type="entry name" value="UPF3_dom"/>
</dbReference>
<name>A0A642VBE2_9ASCO</name>
<evidence type="ECO:0000256" key="5">
    <source>
        <dbReference type="SAM" id="MobiDB-lite"/>
    </source>
</evidence>
<dbReference type="Gene3D" id="3.30.70.330">
    <property type="match status" value="1"/>
</dbReference>
<dbReference type="GO" id="GO:0005730">
    <property type="term" value="C:nucleolus"/>
    <property type="evidence" value="ECO:0007669"/>
    <property type="project" value="TreeGrafter"/>
</dbReference>
<evidence type="ECO:0000256" key="1">
    <source>
        <dbReference type="ARBA" id="ARBA00004123"/>
    </source>
</evidence>
<feature type="compositionally biased region" description="Basic and acidic residues" evidence="5">
    <location>
        <begin position="217"/>
        <end position="232"/>
    </location>
</feature>
<dbReference type="CDD" id="cd12455">
    <property type="entry name" value="RRM_like_Smg4_UPF3"/>
    <property type="match status" value="1"/>
</dbReference>
<dbReference type="InterPro" id="IPR012677">
    <property type="entry name" value="Nucleotide-bd_a/b_plait_sf"/>
</dbReference>
<organism evidence="7 8">
    <name type="scientific">Trichomonascus ciferrii</name>
    <dbReference type="NCBI Taxonomy" id="44093"/>
    <lineage>
        <taxon>Eukaryota</taxon>
        <taxon>Fungi</taxon>
        <taxon>Dikarya</taxon>
        <taxon>Ascomycota</taxon>
        <taxon>Saccharomycotina</taxon>
        <taxon>Dipodascomycetes</taxon>
        <taxon>Dipodascales</taxon>
        <taxon>Trichomonascaceae</taxon>
        <taxon>Trichomonascus</taxon>
        <taxon>Trichomonascus ciferrii complex</taxon>
    </lineage>
</organism>